<feature type="region of interest" description="Disordered" evidence="1">
    <location>
        <begin position="1"/>
        <end position="30"/>
    </location>
</feature>
<reference evidence="3 4" key="1">
    <citation type="submission" date="2019-03" db="EMBL/GenBank/DDBJ databases">
        <title>Genomics of glacier-inhabiting Cryobacterium strains.</title>
        <authorList>
            <person name="Liu Q."/>
            <person name="Xin Y.-H."/>
        </authorList>
    </citation>
    <scope>NUCLEOTIDE SEQUENCE [LARGE SCALE GENOMIC DNA]</scope>
    <source>
        <strain evidence="3 4">MDB2-B</strain>
    </source>
</reference>
<protein>
    <recommendedName>
        <fullName evidence="5">DUF4190 domain-containing protein</fullName>
    </recommendedName>
</protein>
<dbReference type="EMBL" id="SOFG01000004">
    <property type="protein sequence ID" value="TFB90263.1"/>
    <property type="molecule type" value="Genomic_DNA"/>
</dbReference>
<dbReference type="RefSeq" id="WP_134531855.1">
    <property type="nucleotide sequence ID" value="NZ_SOFG01000004.1"/>
</dbReference>
<dbReference type="Proteomes" id="UP000297608">
    <property type="component" value="Unassembled WGS sequence"/>
</dbReference>
<proteinExistence type="predicted"/>
<accession>A0ABY2IIG7</accession>
<name>A0ABY2IIG7_9MICO</name>
<feature type="compositionally biased region" description="Pro residues" evidence="1">
    <location>
        <begin position="21"/>
        <end position="30"/>
    </location>
</feature>
<evidence type="ECO:0000313" key="3">
    <source>
        <dbReference type="EMBL" id="TFB90263.1"/>
    </source>
</evidence>
<keyword evidence="2" id="KW-0472">Membrane</keyword>
<evidence type="ECO:0000256" key="1">
    <source>
        <dbReference type="SAM" id="MobiDB-lite"/>
    </source>
</evidence>
<keyword evidence="2" id="KW-0812">Transmembrane</keyword>
<sequence>MTFVSPPAGQNGQNGQNGQPYPSPLPQQPPLLPPRRSASGLAIAAFIVGIAAFLTGLVVGVGLVLGLAGLGLAIFALRQGTSRGFSLTGLILSALATLTNIVVIVLLVVLGPAVTRAAESAARNLEAQQAQSTPGAASTATQAIDTPCYSFTGPGAYINDIGTAAIADCSTELELWGDDNADGTVTVTGVGEILGTVTIEPIHTSTSTGWGTDGSVDGIVDYLNQSYIPQLGTVISLKEPVTLDGTPANLTRVQSTKALTKTKALLVTQAASPYSTSTGDVQVFSISFVIPQDNGDAIIQELAKSWTWK</sequence>
<feature type="transmembrane region" description="Helical" evidence="2">
    <location>
        <begin position="42"/>
        <end position="75"/>
    </location>
</feature>
<organism evidence="3 4">
    <name type="scientific">Cryobacterium algoricola</name>
    <dbReference type="NCBI Taxonomy" id="1259183"/>
    <lineage>
        <taxon>Bacteria</taxon>
        <taxon>Bacillati</taxon>
        <taxon>Actinomycetota</taxon>
        <taxon>Actinomycetes</taxon>
        <taxon>Micrococcales</taxon>
        <taxon>Microbacteriaceae</taxon>
        <taxon>Cryobacterium</taxon>
    </lineage>
</organism>
<feature type="compositionally biased region" description="Low complexity" evidence="1">
    <location>
        <begin position="9"/>
        <end position="20"/>
    </location>
</feature>
<gene>
    <name evidence="3" type="ORF">E3O44_01215</name>
</gene>
<evidence type="ECO:0008006" key="5">
    <source>
        <dbReference type="Google" id="ProtNLM"/>
    </source>
</evidence>
<evidence type="ECO:0000313" key="4">
    <source>
        <dbReference type="Proteomes" id="UP000297608"/>
    </source>
</evidence>
<comment type="caution">
    <text evidence="3">The sequence shown here is derived from an EMBL/GenBank/DDBJ whole genome shotgun (WGS) entry which is preliminary data.</text>
</comment>
<feature type="transmembrane region" description="Helical" evidence="2">
    <location>
        <begin position="87"/>
        <end position="110"/>
    </location>
</feature>
<keyword evidence="4" id="KW-1185">Reference proteome</keyword>
<keyword evidence="2" id="KW-1133">Transmembrane helix</keyword>
<evidence type="ECO:0000256" key="2">
    <source>
        <dbReference type="SAM" id="Phobius"/>
    </source>
</evidence>